<sequence length="352" mass="40332">MFADSILLDYPAKGITDFCGSDDEALETFGQQLNQEAVLESWLLNLNELDFFYIENCIIESTWLDDLEKMALFAEKIFEVSLIRQNIVELLLKIISDVCKVEPEFFKVIVKEALRLPADNMFLAYKIISSNPESVKKIVTGYISDQAFIWFAPELEESNESAFNRKLLSMISRGADDPVIKKFVEDIELLRQDDWLLYKQQRDRGINPNPFAVALRYDDIETFQVLVSRDGGCFSNHFDQRIEVSPFERCDFINHNPTWIQFAAFFGATTCFKFLLVNGANLRLNDDFNESDSQRLEGRSVTELAVAGGQTEIIRLCYGKLEDLSGCDEIAEMFKQDAVAEWISLIRDSSCK</sequence>
<dbReference type="InterPro" id="IPR036770">
    <property type="entry name" value="Ankyrin_rpt-contain_sf"/>
</dbReference>
<comment type="caution">
    <text evidence="1">The sequence shown here is derived from an EMBL/GenBank/DDBJ whole genome shotgun (WGS) entry which is preliminary data.</text>
</comment>
<protein>
    <submittedName>
        <fullName evidence="1">Uncharacterized protein</fullName>
    </submittedName>
</protein>
<dbReference type="AlphaFoldDB" id="A0A1J4K2N9"/>
<dbReference type="VEuPathDB" id="TrichDB:TRFO_28593"/>
<organism evidence="1 2">
    <name type="scientific">Tritrichomonas foetus</name>
    <dbReference type="NCBI Taxonomy" id="1144522"/>
    <lineage>
        <taxon>Eukaryota</taxon>
        <taxon>Metamonada</taxon>
        <taxon>Parabasalia</taxon>
        <taxon>Tritrichomonadida</taxon>
        <taxon>Tritrichomonadidae</taxon>
        <taxon>Tritrichomonas</taxon>
    </lineage>
</organism>
<evidence type="ECO:0000313" key="2">
    <source>
        <dbReference type="Proteomes" id="UP000179807"/>
    </source>
</evidence>
<dbReference type="EMBL" id="MLAK01000809">
    <property type="protein sequence ID" value="OHT03998.1"/>
    <property type="molecule type" value="Genomic_DNA"/>
</dbReference>
<proteinExistence type="predicted"/>
<name>A0A1J4K2N9_9EUKA</name>
<dbReference type="SUPFAM" id="SSF48403">
    <property type="entry name" value="Ankyrin repeat"/>
    <property type="match status" value="1"/>
</dbReference>
<dbReference type="PANTHER" id="PTHR24159:SF5">
    <property type="entry name" value="ANK_REP_REGION DOMAIN-CONTAINING PROTEIN"/>
    <property type="match status" value="1"/>
</dbReference>
<keyword evidence="2" id="KW-1185">Reference proteome</keyword>
<dbReference type="RefSeq" id="XP_068357134.1">
    <property type="nucleotide sequence ID" value="XM_068506271.1"/>
</dbReference>
<evidence type="ECO:0000313" key="1">
    <source>
        <dbReference type="EMBL" id="OHT03998.1"/>
    </source>
</evidence>
<dbReference type="GeneID" id="94840975"/>
<accession>A0A1J4K2N9</accession>
<dbReference type="Proteomes" id="UP000179807">
    <property type="component" value="Unassembled WGS sequence"/>
</dbReference>
<reference evidence="1" key="1">
    <citation type="submission" date="2016-10" db="EMBL/GenBank/DDBJ databases">
        <authorList>
            <person name="Benchimol M."/>
            <person name="Almeida L.G."/>
            <person name="Vasconcelos A.T."/>
            <person name="Perreira-Neves A."/>
            <person name="Rosa I.A."/>
            <person name="Tasca T."/>
            <person name="Bogo M.R."/>
            <person name="de Souza W."/>
        </authorList>
    </citation>
    <scope>NUCLEOTIDE SEQUENCE [LARGE SCALE GENOMIC DNA]</scope>
    <source>
        <strain evidence="1">K</strain>
    </source>
</reference>
<gene>
    <name evidence="1" type="ORF">TRFO_28593</name>
</gene>
<dbReference type="Gene3D" id="1.25.40.20">
    <property type="entry name" value="Ankyrin repeat-containing domain"/>
    <property type="match status" value="1"/>
</dbReference>
<dbReference type="PANTHER" id="PTHR24159">
    <property type="match status" value="1"/>
</dbReference>